<feature type="transmembrane region" description="Helical" evidence="3">
    <location>
        <begin position="359"/>
        <end position="381"/>
    </location>
</feature>
<protein>
    <submittedName>
        <fullName evidence="5">Diguanylate cyclase (GGDEF) domain-containing protein</fullName>
    </submittedName>
</protein>
<dbReference type="EMBL" id="FOWX01000006">
    <property type="protein sequence ID" value="SFP19243.1"/>
    <property type="molecule type" value="Genomic_DNA"/>
</dbReference>
<evidence type="ECO:0000259" key="4">
    <source>
        <dbReference type="PROSITE" id="PS50887"/>
    </source>
</evidence>
<dbReference type="Proteomes" id="UP000198784">
    <property type="component" value="Unassembled WGS sequence"/>
</dbReference>
<evidence type="ECO:0000313" key="6">
    <source>
        <dbReference type="Proteomes" id="UP000198784"/>
    </source>
</evidence>
<accession>A0A1I5NBU9</accession>
<dbReference type="PANTHER" id="PTHR46663">
    <property type="entry name" value="DIGUANYLATE CYCLASE DGCT-RELATED"/>
    <property type="match status" value="1"/>
</dbReference>
<feature type="transmembrane region" description="Helical" evidence="3">
    <location>
        <begin position="335"/>
        <end position="353"/>
    </location>
</feature>
<dbReference type="InterPro" id="IPR011623">
    <property type="entry name" value="7TMR_DISM_rcpt_extracell_dom1"/>
</dbReference>
<feature type="transmembrane region" description="Helical" evidence="3">
    <location>
        <begin position="417"/>
        <end position="439"/>
    </location>
</feature>
<evidence type="ECO:0000256" key="3">
    <source>
        <dbReference type="SAM" id="Phobius"/>
    </source>
</evidence>
<dbReference type="InterPro" id="IPR052163">
    <property type="entry name" value="DGC-Regulatory_Protein"/>
</dbReference>
<gene>
    <name evidence="5" type="ORF">SAMN05216190_10679</name>
</gene>
<comment type="cofactor">
    <cofactor evidence="1">
        <name>Mg(2+)</name>
        <dbReference type="ChEBI" id="CHEBI:18420"/>
    </cofactor>
</comment>
<dbReference type="Pfam" id="PF07696">
    <property type="entry name" value="7TMR-DISMED2"/>
    <property type="match status" value="1"/>
</dbReference>
<reference evidence="6" key="1">
    <citation type="submission" date="2016-10" db="EMBL/GenBank/DDBJ databases">
        <authorList>
            <person name="Varghese N."/>
            <person name="Submissions S."/>
        </authorList>
    </citation>
    <scope>NUCLEOTIDE SEQUENCE [LARGE SCALE GENOMIC DNA]</scope>
    <source>
        <strain evidence="6">DSM 17834</strain>
    </source>
</reference>
<evidence type="ECO:0000256" key="2">
    <source>
        <dbReference type="ARBA" id="ARBA00004533"/>
    </source>
</evidence>
<dbReference type="GO" id="GO:0003824">
    <property type="term" value="F:catalytic activity"/>
    <property type="evidence" value="ECO:0007669"/>
    <property type="project" value="UniProtKB-ARBA"/>
</dbReference>
<dbReference type="InterPro" id="IPR000160">
    <property type="entry name" value="GGDEF_dom"/>
</dbReference>
<name>A0A1I5NBU9_9PSED</name>
<dbReference type="SMART" id="SM00267">
    <property type="entry name" value="GGDEF"/>
    <property type="match status" value="1"/>
</dbReference>
<organism evidence="5 6">
    <name type="scientific">Pseudomonas borbori</name>
    <dbReference type="NCBI Taxonomy" id="289003"/>
    <lineage>
        <taxon>Bacteria</taxon>
        <taxon>Pseudomonadati</taxon>
        <taxon>Pseudomonadota</taxon>
        <taxon>Gammaproteobacteria</taxon>
        <taxon>Pseudomonadales</taxon>
        <taxon>Pseudomonadaceae</taxon>
        <taxon>Pseudomonas</taxon>
    </lineage>
</organism>
<dbReference type="Pfam" id="PF07695">
    <property type="entry name" value="7TMR-DISM_7TM"/>
    <property type="match status" value="1"/>
</dbReference>
<dbReference type="CDD" id="cd01949">
    <property type="entry name" value="GGDEF"/>
    <property type="match status" value="1"/>
</dbReference>
<keyword evidence="6" id="KW-1185">Reference proteome</keyword>
<sequence length="652" mass="70606">MLLQAYGYEALGVRDKFSVAVVFACLSARASTLGALAMGSLPVRCGRLTGRRPAGRVAGILLLVCLLLTSARAVAEQPVLIVDGAQSAIALQPYISYLRDPTGSLQIEQVVQQTGQFRPASERRDLNFGYTHDHLWLSLDLVSTADQLSDWLIEMRYASLDRVSLYSVGADGIKVQHSGDTLAYGERSIGHRNPVFALRLAPGEQRRLFIRAHSAGSLTLDSRLWPAAGFQQYSQKGYVLLALYFGALLALGSYNLLLFAVLRERSFILYVCFVASFGVGVLAINGLGAQYLWPNLGTLGNRLLPLGISLAATLGVLFAQAFLCTARRTPRLDRYLRVWAGLAALATLATLLIEVQLALQLMSIVGLVSAVVLLLTGVICVARRVPGARIFVLAWLALLIGGSLLALRNFALIPSSFITINAMQIGSAMEMLLLSLGLAARFNKLKRLQEEAQKQALAAALQQEKVLEQRVAERTEALAEANARLAAQAMQDPLTGLANRTALASHMQQAMLRTRRRGELLALVLIDLDGFKDINDEWGHAAGDRVLIEIAGRLQAFARGSDLVARLGGDEFILLSEGIHNRQEVLVLAERLLQAISLPVALKDESVSVGASIGISFSDGIAPDSETLLRQADQAMYQRKRSGKQGVVLYAS</sequence>
<dbReference type="Gene3D" id="3.30.70.270">
    <property type="match status" value="1"/>
</dbReference>
<feature type="transmembrane region" description="Helical" evidence="3">
    <location>
        <begin position="238"/>
        <end position="260"/>
    </location>
</feature>
<keyword evidence="3" id="KW-1133">Transmembrane helix</keyword>
<dbReference type="STRING" id="289003.SAMN05216190_10679"/>
<proteinExistence type="predicted"/>
<dbReference type="InterPro" id="IPR011622">
    <property type="entry name" value="7TMR_DISM_rcpt_extracell_dom2"/>
</dbReference>
<comment type="subcellular location">
    <subcellularLocation>
        <location evidence="2">Cell inner membrane</location>
    </subcellularLocation>
</comment>
<dbReference type="PANTHER" id="PTHR46663:SF2">
    <property type="entry name" value="GGDEF DOMAIN-CONTAINING PROTEIN"/>
    <property type="match status" value="1"/>
</dbReference>
<dbReference type="NCBIfam" id="TIGR00254">
    <property type="entry name" value="GGDEF"/>
    <property type="match status" value="1"/>
</dbReference>
<dbReference type="FunFam" id="3.30.70.270:FF:000001">
    <property type="entry name" value="Diguanylate cyclase domain protein"/>
    <property type="match status" value="1"/>
</dbReference>
<dbReference type="Gene3D" id="2.60.40.2380">
    <property type="match status" value="1"/>
</dbReference>
<feature type="domain" description="GGDEF" evidence="4">
    <location>
        <begin position="519"/>
        <end position="652"/>
    </location>
</feature>
<evidence type="ECO:0000256" key="1">
    <source>
        <dbReference type="ARBA" id="ARBA00001946"/>
    </source>
</evidence>
<keyword evidence="3" id="KW-0472">Membrane</keyword>
<dbReference type="InterPro" id="IPR043128">
    <property type="entry name" value="Rev_trsase/Diguanyl_cyclase"/>
</dbReference>
<dbReference type="PROSITE" id="PS50887">
    <property type="entry name" value="GGDEF"/>
    <property type="match status" value="1"/>
</dbReference>
<feature type="transmembrane region" description="Helical" evidence="3">
    <location>
        <begin position="267"/>
        <end position="291"/>
    </location>
</feature>
<dbReference type="SUPFAM" id="SSF55073">
    <property type="entry name" value="Nucleotide cyclase"/>
    <property type="match status" value="1"/>
</dbReference>
<dbReference type="AlphaFoldDB" id="A0A1I5NBU9"/>
<feature type="transmembrane region" description="Helical" evidence="3">
    <location>
        <begin position="390"/>
        <end position="411"/>
    </location>
</feature>
<feature type="transmembrane region" description="Helical" evidence="3">
    <location>
        <begin position="303"/>
        <end position="323"/>
    </location>
</feature>
<dbReference type="Pfam" id="PF00990">
    <property type="entry name" value="GGDEF"/>
    <property type="match status" value="1"/>
</dbReference>
<dbReference type="InterPro" id="IPR029787">
    <property type="entry name" value="Nucleotide_cyclase"/>
</dbReference>
<keyword evidence="3" id="KW-0812">Transmembrane</keyword>
<evidence type="ECO:0000313" key="5">
    <source>
        <dbReference type="EMBL" id="SFP19243.1"/>
    </source>
</evidence>
<dbReference type="GO" id="GO:0005886">
    <property type="term" value="C:plasma membrane"/>
    <property type="evidence" value="ECO:0007669"/>
    <property type="project" value="UniProtKB-SubCell"/>
</dbReference>